<evidence type="ECO:0000313" key="2">
    <source>
        <dbReference type="EMBL" id="GAI05535.1"/>
    </source>
</evidence>
<evidence type="ECO:0000256" key="1">
    <source>
        <dbReference type="SAM" id="Phobius"/>
    </source>
</evidence>
<feature type="transmembrane region" description="Helical" evidence="1">
    <location>
        <begin position="6"/>
        <end position="38"/>
    </location>
</feature>
<keyword evidence="1" id="KW-0472">Membrane</keyword>
<keyword evidence="1" id="KW-0812">Transmembrane</keyword>
<proteinExistence type="predicted"/>
<comment type="caution">
    <text evidence="2">The sequence shown here is derived from an EMBL/GenBank/DDBJ whole genome shotgun (WGS) entry which is preliminary data.</text>
</comment>
<dbReference type="AlphaFoldDB" id="X1LT18"/>
<protein>
    <submittedName>
        <fullName evidence="2">Uncharacterized protein</fullName>
    </submittedName>
</protein>
<keyword evidence="1" id="KW-1133">Transmembrane helix</keyword>
<reference evidence="2" key="1">
    <citation type="journal article" date="2014" name="Front. Microbiol.">
        <title>High frequency of phylogenetically diverse reductive dehalogenase-homologous genes in deep subseafloor sedimentary metagenomes.</title>
        <authorList>
            <person name="Kawai M."/>
            <person name="Futagami T."/>
            <person name="Toyoda A."/>
            <person name="Takaki Y."/>
            <person name="Nishi S."/>
            <person name="Hori S."/>
            <person name="Arai W."/>
            <person name="Tsubouchi T."/>
            <person name="Morono Y."/>
            <person name="Uchiyama I."/>
            <person name="Ito T."/>
            <person name="Fujiyama A."/>
            <person name="Inagaki F."/>
            <person name="Takami H."/>
        </authorList>
    </citation>
    <scope>NUCLEOTIDE SEQUENCE</scope>
    <source>
        <strain evidence="2">Expedition CK06-06</strain>
    </source>
</reference>
<dbReference type="EMBL" id="BARV01012594">
    <property type="protein sequence ID" value="GAI05535.1"/>
    <property type="molecule type" value="Genomic_DNA"/>
</dbReference>
<feature type="non-terminal residue" evidence="2">
    <location>
        <position position="1"/>
    </location>
</feature>
<gene>
    <name evidence="2" type="ORF">S06H3_23241</name>
</gene>
<name>X1LT18_9ZZZZ</name>
<accession>X1LT18</accession>
<sequence length="63" mass="6906">IFGGLMILIGIILALLFGKFSPLIFSGIGVVIILLGRLGLKASKRMRKEGDYYQIGKGWVKPK</sequence>
<organism evidence="2">
    <name type="scientific">marine sediment metagenome</name>
    <dbReference type="NCBI Taxonomy" id="412755"/>
    <lineage>
        <taxon>unclassified sequences</taxon>
        <taxon>metagenomes</taxon>
        <taxon>ecological metagenomes</taxon>
    </lineage>
</organism>